<dbReference type="EMBL" id="JAVREJ010000005">
    <property type="protein sequence ID" value="MDT0349813.1"/>
    <property type="molecule type" value="Genomic_DNA"/>
</dbReference>
<protein>
    <submittedName>
        <fullName evidence="4">PEP/pyruvate-binding domain-containing protein</fullName>
    </submittedName>
</protein>
<evidence type="ECO:0000256" key="1">
    <source>
        <dbReference type="SAM" id="MobiDB-lite"/>
    </source>
</evidence>
<dbReference type="InterPro" id="IPR008279">
    <property type="entry name" value="PEP-util_enz_mobile_dom"/>
</dbReference>
<name>A0ABU2N8I6_9PSEU</name>
<dbReference type="Gene3D" id="3.30.470.20">
    <property type="entry name" value="ATP-grasp fold, B domain"/>
    <property type="match status" value="1"/>
</dbReference>
<feature type="domain" description="Pyruvate phosphate dikinase AMP/ATP-binding" evidence="3">
    <location>
        <begin position="17"/>
        <end position="304"/>
    </location>
</feature>
<dbReference type="Pfam" id="PF00391">
    <property type="entry name" value="PEP-utilizers"/>
    <property type="match status" value="1"/>
</dbReference>
<proteinExistence type="predicted"/>
<feature type="compositionally biased region" description="Basic and acidic residues" evidence="1">
    <location>
        <begin position="240"/>
        <end position="253"/>
    </location>
</feature>
<keyword evidence="5" id="KW-1185">Reference proteome</keyword>
<dbReference type="InterPro" id="IPR051549">
    <property type="entry name" value="PEP_Utilizing_Enz"/>
</dbReference>
<dbReference type="Gene3D" id="3.30.1490.20">
    <property type="entry name" value="ATP-grasp fold, A domain"/>
    <property type="match status" value="1"/>
</dbReference>
<evidence type="ECO:0000313" key="4">
    <source>
        <dbReference type="EMBL" id="MDT0349813.1"/>
    </source>
</evidence>
<dbReference type="InterPro" id="IPR002192">
    <property type="entry name" value="PPDK_AMP/ATP-bd"/>
</dbReference>
<dbReference type="PANTHER" id="PTHR43615">
    <property type="entry name" value="PHOSPHOENOLPYRUVATE SYNTHASE-RELATED"/>
    <property type="match status" value="1"/>
</dbReference>
<evidence type="ECO:0000313" key="5">
    <source>
        <dbReference type="Proteomes" id="UP001183202"/>
    </source>
</evidence>
<dbReference type="SUPFAM" id="SSF52009">
    <property type="entry name" value="Phosphohistidine domain"/>
    <property type="match status" value="1"/>
</dbReference>
<dbReference type="InterPro" id="IPR036637">
    <property type="entry name" value="Phosphohistidine_dom_sf"/>
</dbReference>
<gene>
    <name evidence="4" type="ORF">RM445_09800</name>
</gene>
<comment type="caution">
    <text evidence="4">The sequence shown here is derived from an EMBL/GenBank/DDBJ whole genome shotgun (WGS) entry which is preliminary data.</text>
</comment>
<dbReference type="Gene3D" id="3.50.30.10">
    <property type="entry name" value="Phosphohistidine domain"/>
    <property type="match status" value="1"/>
</dbReference>
<accession>A0ABU2N8I6</accession>
<reference evidence="5" key="1">
    <citation type="submission" date="2023-07" db="EMBL/GenBank/DDBJ databases">
        <title>30 novel species of actinomycetes from the DSMZ collection.</title>
        <authorList>
            <person name="Nouioui I."/>
        </authorList>
    </citation>
    <scope>NUCLEOTIDE SEQUENCE [LARGE SCALE GENOMIC DNA]</scope>
    <source>
        <strain evidence="5">DSM 45834</strain>
    </source>
</reference>
<dbReference type="RefSeq" id="WP_311555846.1">
    <property type="nucleotide sequence ID" value="NZ_JAVREJ010000005.1"/>
</dbReference>
<evidence type="ECO:0000259" key="2">
    <source>
        <dbReference type="Pfam" id="PF00391"/>
    </source>
</evidence>
<dbReference type="Pfam" id="PF01326">
    <property type="entry name" value="PPDK_N"/>
    <property type="match status" value="1"/>
</dbReference>
<feature type="region of interest" description="Disordered" evidence="1">
    <location>
        <begin position="226"/>
        <end position="253"/>
    </location>
</feature>
<sequence>MRYITQLADLGRGDLAVAGGKGANLGELTRAGLPVPPGFVLTTAAYRAYVAASGIGDEIVAAASDGRADDVRALFTAPVPDEIAAELRAARTELGPAVAVRSSATAEDLDDASFAGQQDTFLDVRGDDALLIAVRDCWASLWTSRAVAYRVRRGIDPEEVALAVVVQEMVDADAAGVMFTANPTTGARDEIVLAAAWGLGEAVVSGAVTTDDLVVEKGTGRVRSRSTADKAVRTVATGRGTEDRPVPAEQRSRPVLDDAEATALAALGTRIEEWFGAPQDVEWARADGAFAIVQSRPITALPEPAAPPPTDWSVPDRSSFYVRASIVEQLPDPLTPLFAELVDGSVTRSLQAVFGELLGRSDVVGEGDVALPTVNGYAYYRYSRRGMARLTLASLPAFRALLRRGRQSLRARWQERAHPQYVEAVERASARPVEGLTDAELLDGAAELLDAGTTYYTAVQTIIPLAVSSESVFTRFYERLVRRPGGPPAATFLLGFDSAPIRAERSLYDLATWTRTRPALVAALSAASTASTVAAIEADGPPAGVDAATWQEWCDRFQQHLAVHGHTVYNLDIAVAVPADDPAPLLGTLRFYLDGGGADPTRRQRQAAQRREEATTAVAARLDPVRRAAFRRLLRWAQSAAPLREDALADVGLAWPQLRRMLRELGARLVAAGVVERPDDVFWLHRAEILADPPVPRSDVVAQRRAVWRGQRQVTPPQVLPLGSWWEKAFARWLPASSGEQTGAVLRGIGASVGQVTATARVLGGPADFGRLRPGDVLVASITTPAWTSLFAMASAVVTDVGGPLSHSSIVAREYGIPAVLGTNVATRRIPDGARVRVDGDAGTVTLLDEDGSG</sequence>
<feature type="domain" description="PEP-utilising enzyme mobile" evidence="2">
    <location>
        <begin position="773"/>
        <end position="843"/>
    </location>
</feature>
<dbReference type="Proteomes" id="UP001183202">
    <property type="component" value="Unassembled WGS sequence"/>
</dbReference>
<organism evidence="4 5">
    <name type="scientific">Pseudonocardia charpentierae</name>
    <dbReference type="NCBI Taxonomy" id="3075545"/>
    <lineage>
        <taxon>Bacteria</taxon>
        <taxon>Bacillati</taxon>
        <taxon>Actinomycetota</taxon>
        <taxon>Actinomycetes</taxon>
        <taxon>Pseudonocardiales</taxon>
        <taxon>Pseudonocardiaceae</taxon>
        <taxon>Pseudonocardia</taxon>
    </lineage>
</organism>
<dbReference type="PANTHER" id="PTHR43615:SF1">
    <property type="entry name" value="PPDK_N DOMAIN-CONTAINING PROTEIN"/>
    <property type="match status" value="1"/>
</dbReference>
<dbReference type="InterPro" id="IPR013815">
    <property type="entry name" value="ATP_grasp_subdomain_1"/>
</dbReference>
<evidence type="ECO:0000259" key="3">
    <source>
        <dbReference type="Pfam" id="PF01326"/>
    </source>
</evidence>
<dbReference type="SUPFAM" id="SSF56059">
    <property type="entry name" value="Glutathione synthetase ATP-binding domain-like"/>
    <property type="match status" value="1"/>
</dbReference>